<proteinExistence type="predicted"/>
<comment type="caution">
    <text evidence="3">The sequence shown here is derived from an EMBL/GenBank/DDBJ whole genome shotgun (WGS) entry which is preliminary data.</text>
</comment>
<dbReference type="Proteomes" id="UP001597145">
    <property type="component" value="Unassembled WGS sequence"/>
</dbReference>
<evidence type="ECO:0000259" key="2">
    <source>
        <dbReference type="Pfam" id="PF13411"/>
    </source>
</evidence>
<gene>
    <name evidence="3" type="ORF">ACFSCY_30510</name>
</gene>
<evidence type="ECO:0000256" key="1">
    <source>
        <dbReference type="SAM" id="MobiDB-lite"/>
    </source>
</evidence>
<feature type="domain" description="HTH merR-type" evidence="2">
    <location>
        <begin position="5"/>
        <end position="49"/>
    </location>
</feature>
<evidence type="ECO:0000313" key="4">
    <source>
        <dbReference type="Proteomes" id="UP001597145"/>
    </source>
</evidence>
<dbReference type="InterPro" id="IPR009061">
    <property type="entry name" value="DNA-bd_dom_put_sf"/>
</dbReference>
<keyword evidence="4" id="KW-1185">Reference proteome</keyword>
<feature type="region of interest" description="Disordered" evidence="1">
    <location>
        <begin position="34"/>
        <end position="59"/>
    </location>
</feature>
<protein>
    <submittedName>
        <fullName evidence="3">MerR family transcriptional regulator</fullName>
    </submittedName>
</protein>
<dbReference type="Pfam" id="PF13411">
    <property type="entry name" value="MerR_1"/>
    <property type="match status" value="1"/>
</dbReference>
<sequence length="59" mass="6642">MGLLTTGQLAKELGVSRGAILTWTNDGLITPEFTTPGGHHRWDAEKVRQQLRAQRQRDE</sequence>
<accession>A0ABW4FTX3</accession>
<dbReference type="SUPFAM" id="SSF46955">
    <property type="entry name" value="Putative DNA-binding domain"/>
    <property type="match status" value="1"/>
</dbReference>
<evidence type="ECO:0000313" key="3">
    <source>
        <dbReference type="EMBL" id="MFD1533757.1"/>
    </source>
</evidence>
<reference evidence="4" key="1">
    <citation type="journal article" date="2019" name="Int. J. Syst. Evol. Microbiol.">
        <title>The Global Catalogue of Microorganisms (GCM) 10K type strain sequencing project: providing services to taxonomists for standard genome sequencing and annotation.</title>
        <authorList>
            <consortium name="The Broad Institute Genomics Platform"/>
            <consortium name="The Broad Institute Genome Sequencing Center for Infectious Disease"/>
            <person name="Wu L."/>
            <person name="Ma J."/>
        </authorList>
    </citation>
    <scope>NUCLEOTIDE SEQUENCE [LARGE SCALE GENOMIC DNA]</scope>
    <source>
        <strain evidence="4">JCM 12165</strain>
    </source>
</reference>
<dbReference type="RefSeq" id="WP_343979193.1">
    <property type="nucleotide sequence ID" value="NZ_BAAAJG010000011.1"/>
</dbReference>
<organism evidence="3 4">
    <name type="scientific">Pseudonocardia aurantiaca</name>
    <dbReference type="NCBI Taxonomy" id="75290"/>
    <lineage>
        <taxon>Bacteria</taxon>
        <taxon>Bacillati</taxon>
        <taxon>Actinomycetota</taxon>
        <taxon>Actinomycetes</taxon>
        <taxon>Pseudonocardiales</taxon>
        <taxon>Pseudonocardiaceae</taxon>
        <taxon>Pseudonocardia</taxon>
    </lineage>
</organism>
<dbReference type="Gene3D" id="1.10.1660.10">
    <property type="match status" value="1"/>
</dbReference>
<name>A0ABW4FTX3_9PSEU</name>
<dbReference type="InterPro" id="IPR000551">
    <property type="entry name" value="MerR-type_HTH_dom"/>
</dbReference>
<dbReference type="EMBL" id="JBHUCP010000026">
    <property type="protein sequence ID" value="MFD1533757.1"/>
    <property type="molecule type" value="Genomic_DNA"/>
</dbReference>